<dbReference type="PROSITE" id="PS00560">
    <property type="entry name" value="CARBOXYPEPT_SER_HIS"/>
    <property type="match status" value="1"/>
</dbReference>
<keyword evidence="5 7" id="KW-0378">Hydrolase</keyword>
<dbReference type="GO" id="GO:0006508">
    <property type="term" value="P:proteolysis"/>
    <property type="evidence" value="ECO:0007669"/>
    <property type="project" value="UniProtKB-KW"/>
</dbReference>
<keyword evidence="3 7" id="KW-0645">Protease</keyword>
<keyword evidence="4" id="KW-0732">Signal</keyword>
<dbReference type="PANTHER" id="PTHR11802:SF472">
    <property type="entry name" value="SERINE CARBOXYPEPTIDASE CPVL-RELATED"/>
    <property type="match status" value="1"/>
</dbReference>
<dbReference type="PROSITE" id="PS00131">
    <property type="entry name" value="CARBOXYPEPT_SER_SER"/>
    <property type="match status" value="1"/>
</dbReference>
<dbReference type="InterPro" id="IPR018202">
    <property type="entry name" value="Ser_caboxypep_ser_AS"/>
</dbReference>
<evidence type="ECO:0000256" key="7">
    <source>
        <dbReference type="RuleBase" id="RU361156"/>
    </source>
</evidence>
<dbReference type="AlphaFoldDB" id="A0AAW1DKJ8"/>
<evidence type="ECO:0000256" key="6">
    <source>
        <dbReference type="ARBA" id="ARBA00023180"/>
    </source>
</evidence>
<comment type="similarity">
    <text evidence="1 7">Belongs to the peptidase S10 family.</text>
</comment>
<keyword evidence="9" id="KW-1185">Reference proteome</keyword>
<dbReference type="FunFam" id="3.40.50.1820:FF:000096">
    <property type="entry name" value="Carboxypeptidase vitellogenic-like"/>
    <property type="match status" value="1"/>
</dbReference>
<dbReference type="EMBL" id="JAPXFL010000002">
    <property type="protein sequence ID" value="KAK9511226.1"/>
    <property type="molecule type" value="Genomic_DNA"/>
</dbReference>
<dbReference type="Gene3D" id="3.40.50.1820">
    <property type="entry name" value="alpha/beta hydrolase"/>
    <property type="match status" value="1"/>
</dbReference>
<evidence type="ECO:0000256" key="4">
    <source>
        <dbReference type="ARBA" id="ARBA00022729"/>
    </source>
</evidence>
<dbReference type="InterPro" id="IPR033124">
    <property type="entry name" value="Ser_caboxypep_his_AS"/>
</dbReference>
<dbReference type="Proteomes" id="UP001461498">
    <property type="component" value="Unassembled WGS sequence"/>
</dbReference>
<dbReference type="EC" id="3.4.16.-" evidence="7"/>
<evidence type="ECO:0000256" key="1">
    <source>
        <dbReference type="ARBA" id="ARBA00009431"/>
    </source>
</evidence>
<keyword evidence="6" id="KW-0325">Glycoprotein</keyword>
<evidence type="ECO:0000313" key="9">
    <source>
        <dbReference type="Proteomes" id="UP001461498"/>
    </source>
</evidence>
<comment type="caution">
    <text evidence="8">The sequence shown here is derived from an EMBL/GenBank/DDBJ whole genome shotgun (WGS) entry which is preliminary data.</text>
</comment>
<evidence type="ECO:0000313" key="8">
    <source>
        <dbReference type="EMBL" id="KAK9511226.1"/>
    </source>
</evidence>
<keyword evidence="2 7" id="KW-0121">Carboxypeptidase</keyword>
<protein>
    <recommendedName>
        <fullName evidence="7">Carboxypeptidase</fullName>
        <ecNumber evidence="7">3.4.16.-</ecNumber>
    </recommendedName>
</protein>
<name>A0AAW1DKJ8_9HEMI</name>
<accession>A0AAW1DKJ8</accession>
<proteinExistence type="inferred from homology"/>
<sequence length="394" mass="44854">MVEPIKGNVASFSGYLTVNKNYNSNMFFWFFPAEKNNSTAPVVLWLQGGPGASSLFGLFSEIGPFYVKLQRGLKMRKYYWSQVLNVIFIDNPVGTGFSFTDNDAGYATNQDAVARDLYSALTQFFQLFPQYRNNDFFIAGESYAGKYVPSLANAIDRNNAKARVKINLKGISIGNGMCDPITMMNYGAYLYQIGLIDINGRSEIESRQTKIVGLIKQKQYLAAFEEFDKLMNGETGFSFYFNYLHDREYLPYGSLEEYLKKDIVRRSIHVGNLTFNNGIKVEQYLRGDIMQSVKPLVQSLIEKYQVLIYNGQLDIIVAYPLTERFIQSLNWSGADKYKTASRNVWYVNGQIAGYSKTANRLTEVLVRNAGHMVPSDQPLWALDLIERFTQGKPF</sequence>
<dbReference type="SUPFAM" id="SSF53474">
    <property type="entry name" value="alpha/beta-Hydrolases"/>
    <property type="match status" value="1"/>
</dbReference>
<dbReference type="GO" id="GO:0004185">
    <property type="term" value="F:serine-type carboxypeptidase activity"/>
    <property type="evidence" value="ECO:0007669"/>
    <property type="project" value="UniProtKB-UniRule"/>
</dbReference>
<dbReference type="PANTHER" id="PTHR11802">
    <property type="entry name" value="SERINE PROTEASE FAMILY S10 SERINE CARBOXYPEPTIDASE"/>
    <property type="match status" value="1"/>
</dbReference>
<reference evidence="8 9" key="1">
    <citation type="submission" date="2022-12" db="EMBL/GenBank/DDBJ databases">
        <title>Chromosome-level genome assembly of true bugs.</title>
        <authorList>
            <person name="Ma L."/>
            <person name="Li H."/>
        </authorList>
    </citation>
    <scope>NUCLEOTIDE SEQUENCE [LARGE SCALE GENOMIC DNA]</scope>
    <source>
        <strain evidence="8">Lab_2022b</strain>
    </source>
</reference>
<dbReference type="Pfam" id="PF00450">
    <property type="entry name" value="Peptidase_S10"/>
    <property type="match status" value="1"/>
</dbReference>
<organism evidence="8 9">
    <name type="scientific">Rhynocoris fuscipes</name>
    <dbReference type="NCBI Taxonomy" id="488301"/>
    <lineage>
        <taxon>Eukaryota</taxon>
        <taxon>Metazoa</taxon>
        <taxon>Ecdysozoa</taxon>
        <taxon>Arthropoda</taxon>
        <taxon>Hexapoda</taxon>
        <taxon>Insecta</taxon>
        <taxon>Pterygota</taxon>
        <taxon>Neoptera</taxon>
        <taxon>Paraneoptera</taxon>
        <taxon>Hemiptera</taxon>
        <taxon>Heteroptera</taxon>
        <taxon>Panheteroptera</taxon>
        <taxon>Cimicomorpha</taxon>
        <taxon>Reduviidae</taxon>
        <taxon>Harpactorinae</taxon>
        <taxon>Harpactorini</taxon>
        <taxon>Rhynocoris</taxon>
    </lineage>
</organism>
<evidence type="ECO:0000256" key="3">
    <source>
        <dbReference type="ARBA" id="ARBA00022670"/>
    </source>
</evidence>
<evidence type="ECO:0000256" key="5">
    <source>
        <dbReference type="ARBA" id="ARBA00022801"/>
    </source>
</evidence>
<dbReference type="InterPro" id="IPR001563">
    <property type="entry name" value="Peptidase_S10"/>
</dbReference>
<evidence type="ECO:0000256" key="2">
    <source>
        <dbReference type="ARBA" id="ARBA00022645"/>
    </source>
</evidence>
<dbReference type="PRINTS" id="PR00724">
    <property type="entry name" value="CRBOXYPTASEC"/>
</dbReference>
<dbReference type="InterPro" id="IPR029058">
    <property type="entry name" value="AB_hydrolase_fold"/>
</dbReference>
<gene>
    <name evidence="8" type="ORF">O3M35_005824</name>
</gene>